<dbReference type="AlphaFoldDB" id="G7ZUX1"/>
<dbReference type="eggNOG" id="KOG1778">
    <property type="taxonomic scope" value="Eukaryota"/>
</dbReference>
<reference evidence="2 4" key="1">
    <citation type="journal article" date="2011" name="Nature">
        <title>The Medicago genome provides insight into the evolution of rhizobial symbioses.</title>
        <authorList>
            <person name="Young N.D."/>
            <person name="Debelle F."/>
            <person name="Oldroyd G.E."/>
            <person name="Geurts R."/>
            <person name="Cannon S.B."/>
            <person name="Udvardi M.K."/>
            <person name="Benedito V.A."/>
            <person name="Mayer K.F."/>
            <person name="Gouzy J."/>
            <person name="Schoof H."/>
            <person name="Van de Peer Y."/>
            <person name="Proost S."/>
            <person name="Cook D.R."/>
            <person name="Meyers B.C."/>
            <person name="Spannagl M."/>
            <person name="Cheung F."/>
            <person name="De Mita S."/>
            <person name="Krishnakumar V."/>
            <person name="Gundlach H."/>
            <person name="Zhou S."/>
            <person name="Mudge J."/>
            <person name="Bharti A.K."/>
            <person name="Murray J.D."/>
            <person name="Naoumkina M.A."/>
            <person name="Rosen B."/>
            <person name="Silverstein K.A."/>
            <person name="Tang H."/>
            <person name="Rombauts S."/>
            <person name="Zhao P.X."/>
            <person name="Zhou P."/>
            <person name="Barbe V."/>
            <person name="Bardou P."/>
            <person name="Bechner M."/>
            <person name="Bellec A."/>
            <person name="Berger A."/>
            <person name="Berges H."/>
            <person name="Bidwell S."/>
            <person name="Bisseling T."/>
            <person name="Choisne N."/>
            <person name="Couloux A."/>
            <person name="Denny R."/>
            <person name="Deshpande S."/>
            <person name="Dai X."/>
            <person name="Doyle J.J."/>
            <person name="Dudez A.M."/>
            <person name="Farmer A.D."/>
            <person name="Fouteau S."/>
            <person name="Franken C."/>
            <person name="Gibelin C."/>
            <person name="Gish J."/>
            <person name="Goldstein S."/>
            <person name="Gonzalez A.J."/>
            <person name="Green P.J."/>
            <person name="Hallab A."/>
            <person name="Hartog M."/>
            <person name="Hua A."/>
            <person name="Humphray S.J."/>
            <person name="Jeong D.H."/>
            <person name="Jing Y."/>
            <person name="Jocker A."/>
            <person name="Kenton S.M."/>
            <person name="Kim D.J."/>
            <person name="Klee K."/>
            <person name="Lai H."/>
            <person name="Lang C."/>
            <person name="Lin S."/>
            <person name="Macmil S.L."/>
            <person name="Magdelenat G."/>
            <person name="Matthews L."/>
            <person name="McCorrison J."/>
            <person name="Monaghan E.L."/>
            <person name="Mun J.H."/>
            <person name="Najar F.Z."/>
            <person name="Nicholson C."/>
            <person name="Noirot C."/>
            <person name="O'Bleness M."/>
            <person name="Paule C.R."/>
            <person name="Poulain J."/>
            <person name="Prion F."/>
            <person name="Qin B."/>
            <person name="Qu C."/>
            <person name="Retzel E.F."/>
            <person name="Riddle C."/>
            <person name="Sallet E."/>
            <person name="Samain S."/>
            <person name="Samson N."/>
            <person name="Sanders I."/>
            <person name="Saurat O."/>
            <person name="Scarpelli C."/>
            <person name="Schiex T."/>
            <person name="Segurens B."/>
            <person name="Severin A.J."/>
            <person name="Sherrier D.J."/>
            <person name="Shi R."/>
            <person name="Sims S."/>
            <person name="Singer S.R."/>
            <person name="Sinharoy S."/>
            <person name="Sterck L."/>
            <person name="Viollet A."/>
            <person name="Wang B.B."/>
            <person name="Wang K."/>
            <person name="Wang M."/>
            <person name="Wang X."/>
            <person name="Warfsmann J."/>
            <person name="Weissenbach J."/>
            <person name="White D.D."/>
            <person name="White J.D."/>
            <person name="Wiley G.B."/>
            <person name="Wincker P."/>
            <person name="Xing Y."/>
            <person name="Yang L."/>
            <person name="Yao Z."/>
            <person name="Ying F."/>
            <person name="Zhai J."/>
            <person name="Zhou L."/>
            <person name="Zuber A."/>
            <person name="Denarie J."/>
            <person name="Dixon R.A."/>
            <person name="May G.D."/>
            <person name="Schwartz D.C."/>
            <person name="Rogers J."/>
            <person name="Quetier F."/>
            <person name="Town C.D."/>
            <person name="Roe B.A."/>
        </authorList>
    </citation>
    <scope>NUCLEOTIDE SEQUENCE [LARGE SCALE GENOMIC DNA]</scope>
    <source>
        <strain evidence="2">A17</strain>
        <strain evidence="3 4">cv. Jemalong A17</strain>
    </source>
</reference>
<reference evidence="2 4" key="2">
    <citation type="journal article" date="2014" name="BMC Genomics">
        <title>An improved genome release (version Mt4.0) for the model legume Medicago truncatula.</title>
        <authorList>
            <person name="Tang H."/>
            <person name="Krishnakumar V."/>
            <person name="Bidwell S."/>
            <person name="Rosen B."/>
            <person name="Chan A."/>
            <person name="Zhou S."/>
            <person name="Gentzbittel L."/>
            <person name="Childs K.L."/>
            <person name="Yandell M."/>
            <person name="Gundlach H."/>
            <person name="Mayer K.F."/>
            <person name="Schwartz D.C."/>
            <person name="Town C.D."/>
        </authorList>
    </citation>
    <scope>GENOME REANNOTATION</scope>
    <source>
        <strain evidence="2">A17</strain>
        <strain evidence="3 4">cv. Jemalong A17</strain>
    </source>
</reference>
<proteinExistence type="predicted"/>
<evidence type="ECO:0000313" key="3">
    <source>
        <dbReference type="EnsemblPlants" id="KEH24192"/>
    </source>
</evidence>
<evidence type="ECO:0000256" key="1">
    <source>
        <dbReference type="SAM" id="Coils"/>
    </source>
</evidence>
<dbReference type="HOGENOM" id="CLU_593643_0_0_1"/>
<feature type="coiled-coil region" evidence="1">
    <location>
        <begin position="351"/>
        <end position="399"/>
    </location>
</feature>
<organism evidence="2 4">
    <name type="scientific">Medicago truncatula</name>
    <name type="common">Barrel medic</name>
    <name type="synonym">Medicago tribuloides</name>
    <dbReference type="NCBI Taxonomy" id="3880"/>
    <lineage>
        <taxon>Eukaryota</taxon>
        <taxon>Viridiplantae</taxon>
        <taxon>Streptophyta</taxon>
        <taxon>Embryophyta</taxon>
        <taxon>Tracheophyta</taxon>
        <taxon>Spermatophyta</taxon>
        <taxon>Magnoliopsida</taxon>
        <taxon>eudicotyledons</taxon>
        <taxon>Gunneridae</taxon>
        <taxon>Pentapetalae</taxon>
        <taxon>rosids</taxon>
        <taxon>fabids</taxon>
        <taxon>Fabales</taxon>
        <taxon>Fabaceae</taxon>
        <taxon>Papilionoideae</taxon>
        <taxon>50 kb inversion clade</taxon>
        <taxon>NPAAA clade</taxon>
        <taxon>Hologalegina</taxon>
        <taxon>IRL clade</taxon>
        <taxon>Trifolieae</taxon>
        <taxon>Medicago</taxon>
    </lineage>
</organism>
<dbReference type="EnsemblPlants" id="KEH24192">
    <property type="protein sequence ID" value="KEH24192"/>
    <property type="gene ID" value="MTR_7g105680"/>
</dbReference>
<gene>
    <name evidence="2" type="ordered locus">MTR_7g105680</name>
</gene>
<dbReference type="STRING" id="3880.G7ZUX1"/>
<keyword evidence="1" id="KW-0175">Coiled coil</keyword>
<sequence length="461" mass="50681">MNIKLEADISGQISGHAPNQAGSQLLGHTQLNGNALPSLMPSLGGSTINMDQEFLRAHSFIQERIFVILMQRHQQPITEMQKGRITDLSKRLDEGLFKAALTKDDYMNLDTLESRLSNFLRQATMHNHNKQSPQLVSSSPMGTMIPTPGMSYGPNSSMAVAPSIDASMISSSGCNSIVPTSFNSPNMLPAGGMLGSSKVHKDVCTKVLQLSTETPKDSDMDTVSGSIYSTDQLEEFVSKLAAHSHLNSLVSTCSSSALSQNSNAQKISEIMQKLKPLVSKDLDSIMSTTGVVEEISSLVKDLNEIKDHLSFADFGTFSAVQMAIGRFENIKLALSNYHGVHQEQQEVCGCIQELIQHRTNVNGKHEELNQRKQQVSNRIIVLRHDLQEAEKELQTILADKKTNTASGKHIESKINEEYSKGVNLMTKMSSIETEYHSALSKKASLAEHWAYVQACFFPKSV</sequence>
<dbReference type="Proteomes" id="UP000002051">
    <property type="component" value="Unassembled WGS sequence"/>
</dbReference>
<reference evidence="3" key="3">
    <citation type="submission" date="2015-04" db="UniProtKB">
        <authorList>
            <consortium name="EnsemblPlants"/>
        </authorList>
    </citation>
    <scope>IDENTIFICATION</scope>
    <source>
        <strain evidence="3">cv. Jemalong A17</strain>
    </source>
</reference>
<protein>
    <submittedName>
        <fullName evidence="2">P300/CBP acetyltransferase-like protein</fullName>
    </submittedName>
</protein>
<dbReference type="EMBL" id="CM001223">
    <property type="protein sequence ID" value="KEH24192.1"/>
    <property type="molecule type" value="Genomic_DNA"/>
</dbReference>
<keyword evidence="4" id="KW-1185">Reference proteome</keyword>
<dbReference type="PaxDb" id="3880-AES83009"/>
<evidence type="ECO:0000313" key="2">
    <source>
        <dbReference type="EMBL" id="KEH24192.1"/>
    </source>
</evidence>
<accession>G7ZUX1</accession>
<name>G7ZUX1_MEDTR</name>
<evidence type="ECO:0000313" key="4">
    <source>
        <dbReference type="Proteomes" id="UP000002051"/>
    </source>
</evidence>